<protein>
    <submittedName>
        <fullName evidence="2">Uncharacterized protein</fullName>
    </submittedName>
</protein>
<evidence type="ECO:0000313" key="3">
    <source>
        <dbReference type="Proteomes" id="UP000191820"/>
    </source>
</evidence>
<organism evidence="2 3">
    <name type="scientific">Shewanella japonica</name>
    <dbReference type="NCBI Taxonomy" id="93973"/>
    <lineage>
        <taxon>Bacteria</taxon>
        <taxon>Pseudomonadati</taxon>
        <taxon>Pseudomonadota</taxon>
        <taxon>Gammaproteobacteria</taxon>
        <taxon>Alteromonadales</taxon>
        <taxon>Shewanellaceae</taxon>
        <taxon>Shewanella</taxon>
    </lineage>
</organism>
<gene>
    <name evidence="2" type="ORF">SJ2017_3549</name>
</gene>
<sequence>MRQLSVLLISVIVTTLSSLPAHAIKNELQHDEVQRLVTSGSIQSLDYSLTLLAQYCDGELIDASLYQEDDKWRYDLQLKLKKGHVIHLFLDATNGMPESMDQLPSECQINETATR</sequence>
<name>A0ABN4YH64_9GAMM</name>
<dbReference type="EMBL" id="CP020472">
    <property type="protein sequence ID" value="ARD23798.1"/>
    <property type="molecule type" value="Genomic_DNA"/>
</dbReference>
<evidence type="ECO:0000313" key="2">
    <source>
        <dbReference type="EMBL" id="ARD23798.1"/>
    </source>
</evidence>
<keyword evidence="1" id="KW-0732">Signal</keyword>
<keyword evidence="3" id="KW-1185">Reference proteome</keyword>
<proteinExistence type="predicted"/>
<evidence type="ECO:0000256" key="1">
    <source>
        <dbReference type="SAM" id="SignalP"/>
    </source>
</evidence>
<dbReference type="Proteomes" id="UP000191820">
    <property type="component" value="Chromosome"/>
</dbReference>
<feature type="signal peptide" evidence="1">
    <location>
        <begin position="1"/>
        <end position="23"/>
    </location>
</feature>
<accession>A0ABN4YH64</accession>
<dbReference type="RefSeq" id="WP_055024943.1">
    <property type="nucleotide sequence ID" value="NZ_CANMJJ010000018.1"/>
</dbReference>
<feature type="chain" id="PRO_5046569299" evidence="1">
    <location>
        <begin position="24"/>
        <end position="115"/>
    </location>
</feature>
<reference evidence="2 3" key="1">
    <citation type="submission" date="2017-03" db="EMBL/GenBank/DDBJ databases">
        <title>Genome sequencing of Shewanella japonica KCTC 22435.</title>
        <authorList>
            <person name="Kim K.M."/>
        </authorList>
    </citation>
    <scope>NUCLEOTIDE SEQUENCE [LARGE SCALE GENOMIC DNA]</scope>
    <source>
        <strain evidence="2 3">KCTC 22435</strain>
    </source>
</reference>